<evidence type="ECO:0000313" key="4">
    <source>
        <dbReference type="EMBL" id="KQK19414.1"/>
    </source>
</evidence>
<dbReference type="OrthoDB" id="1935738at2759"/>
<evidence type="ECO:0000313" key="5">
    <source>
        <dbReference type="EnsemblPlants" id="KQK19414"/>
    </source>
</evidence>
<reference evidence="4" key="2">
    <citation type="submission" date="2017-06" db="EMBL/GenBank/DDBJ databases">
        <title>WGS assembly of Brachypodium distachyon.</title>
        <authorList>
            <consortium name="The International Brachypodium Initiative"/>
            <person name="Lucas S."/>
            <person name="Harmon-Smith M."/>
            <person name="Lail K."/>
            <person name="Tice H."/>
            <person name="Grimwood J."/>
            <person name="Bruce D."/>
            <person name="Barry K."/>
            <person name="Shu S."/>
            <person name="Lindquist E."/>
            <person name="Wang M."/>
            <person name="Pitluck S."/>
            <person name="Vogel J.P."/>
            <person name="Garvin D.F."/>
            <person name="Mockler T.C."/>
            <person name="Schmutz J."/>
            <person name="Rokhsar D."/>
            <person name="Bevan M.W."/>
        </authorList>
    </citation>
    <scope>NUCLEOTIDE SEQUENCE</scope>
    <source>
        <strain evidence="4">Bd21</strain>
    </source>
</reference>
<dbReference type="ExpressionAtlas" id="I1H0M7">
    <property type="expression patterns" value="baseline and differential"/>
</dbReference>
<evidence type="ECO:0000313" key="6">
    <source>
        <dbReference type="Proteomes" id="UP000008810"/>
    </source>
</evidence>
<dbReference type="Gramene" id="KQK19414">
    <property type="protein sequence ID" value="KQK19414"/>
    <property type="gene ID" value="BRADI_1g48160v3"/>
</dbReference>
<evidence type="ECO:0000256" key="2">
    <source>
        <dbReference type="SAM" id="SignalP"/>
    </source>
</evidence>
<dbReference type="AlphaFoldDB" id="I1H0M7"/>
<proteinExistence type="predicted"/>
<dbReference type="HOGENOM" id="CLU_055715_3_1_1"/>
<dbReference type="SMART" id="SM00499">
    <property type="entry name" value="AAI"/>
    <property type="match status" value="1"/>
</dbReference>
<dbReference type="KEGG" id="bdi:100843854"/>
<reference evidence="5" key="3">
    <citation type="submission" date="2018-08" db="UniProtKB">
        <authorList>
            <consortium name="EnsemblPlants"/>
        </authorList>
    </citation>
    <scope>IDENTIFICATION</scope>
    <source>
        <strain evidence="5">cv. Bd21</strain>
    </source>
</reference>
<feature type="chain" id="PRO_5014094231" description="Bifunctional inhibitor/plant lipid transfer protein/seed storage helical domain-containing protein" evidence="2">
    <location>
        <begin position="26"/>
        <end position="239"/>
    </location>
</feature>
<dbReference type="GeneID" id="100843854"/>
<feature type="signal peptide" evidence="2">
    <location>
        <begin position="1"/>
        <end position="25"/>
    </location>
</feature>
<feature type="domain" description="Bifunctional inhibitor/plant lipid transfer protein/seed storage helical" evidence="3">
    <location>
        <begin position="152"/>
        <end position="233"/>
    </location>
</feature>
<dbReference type="SUPFAM" id="SSF47699">
    <property type="entry name" value="Bifunctional inhibitor/lipid-transfer protein/seed storage 2S albumin"/>
    <property type="match status" value="1"/>
</dbReference>
<dbReference type="PANTHER" id="PTHR31731">
    <property type="match status" value="1"/>
</dbReference>
<keyword evidence="6" id="KW-1185">Reference proteome</keyword>
<dbReference type="InterPro" id="IPR016140">
    <property type="entry name" value="Bifunc_inhib/LTP/seed_store"/>
</dbReference>
<dbReference type="EMBL" id="CM000880">
    <property type="protein sequence ID" value="KQK19414.1"/>
    <property type="molecule type" value="Genomic_DNA"/>
</dbReference>
<dbReference type="CDD" id="cd01958">
    <property type="entry name" value="HPS_like"/>
    <property type="match status" value="1"/>
</dbReference>
<reference evidence="4 5" key="1">
    <citation type="journal article" date="2010" name="Nature">
        <title>Genome sequencing and analysis of the model grass Brachypodium distachyon.</title>
        <authorList>
            <consortium name="International Brachypodium Initiative"/>
        </authorList>
    </citation>
    <scope>NUCLEOTIDE SEQUENCE [LARGE SCALE GENOMIC DNA]</scope>
    <source>
        <strain evidence="4">Bd21</strain>
        <strain evidence="5">cv. Bd21</strain>
    </source>
</reference>
<organism evidence="5">
    <name type="scientific">Brachypodium distachyon</name>
    <name type="common">Purple false brome</name>
    <name type="synonym">Trachynia distachya</name>
    <dbReference type="NCBI Taxonomy" id="15368"/>
    <lineage>
        <taxon>Eukaryota</taxon>
        <taxon>Viridiplantae</taxon>
        <taxon>Streptophyta</taxon>
        <taxon>Embryophyta</taxon>
        <taxon>Tracheophyta</taxon>
        <taxon>Spermatophyta</taxon>
        <taxon>Magnoliopsida</taxon>
        <taxon>Liliopsida</taxon>
        <taxon>Poales</taxon>
        <taxon>Poaceae</taxon>
        <taxon>BOP clade</taxon>
        <taxon>Pooideae</taxon>
        <taxon>Stipodae</taxon>
        <taxon>Brachypodieae</taxon>
        <taxon>Brachypodium</taxon>
    </lineage>
</organism>
<dbReference type="EnsemblPlants" id="KQK19414">
    <property type="protein sequence ID" value="KQK19414"/>
    <property type="gene ID" value="BRADI_1g48160v3"/>
</dbReference>
<dbReference type="RefSeq" id="XP_003564254.1">
    <property type="nucleotide sequence ID" value="XM_003564206.4"/>
</dbReference>
<protein>
    <recommendedName>
        <fullName evidence="3">Bifunctional inhibitor/plant lipid transfer protein/seed storage helical domain-containing protein</fullName>
    </recommendedName>
</protein>
<dbReference type="InterPro" id="IPR036312">
    <property type="entry name" value="Bifun_inhib/LTP/seed_sf"/>
</dbReference>
<keyword evidence="2" id="KW-0732">Signal</keyword>
<dbReference type="eggNOG" id="ENOG502R58N">
    <property type="taxonomic scope" value="Eukaryota"/>
</dbReference>
<gene>
    <name evidence="5" type="primary">LOC100843854</name>
    <name evidence="4" type="ORF">BRADI_1g48160v3</name>
</gene>
<accession>I1H0M7</accession>
<dbReference type="InterPro" id="IPR027923">
    <property type="entry name" value="Hydrophob_seed_dom"/>
</dbReference>
<dbReference type="OMA" id="TSHRTPH"/>
<evidence type="ECO:0000259" key="3">
    <source>
        <dbReference type="SMART" id="SM00499"/>
    </source>
</evidence>
<dbReference type="Gene3D" id="1.10.110.10">
    <property type="entry name" value="Plant lipid-transfer and hydrophobic proteins"/>
    <property type="match status" value="1"/>
</dbReference>
<dbReference type="Proteomes" id="UP000008810">
    <property type="component" value="Chromosome 1"/>
</dbReference>
<feature type="compositionally biased region" description="Basic residues" evidence="1">
    <location>
        <begin position="48"/>
        <end position="64"/>
    </location>
</feature>
<name>I1H0M7_BRADI</name>
<dbReference type="InterPro" id="IPR051636">
    <property type="entry name" value="Plant_LTP/defense-related"/>
</dbReference>
<dbReference type="Pfam" id="PF14547">
    <property type="entry name" value="Hydrophob_seed"/>
    <property type="match status" value="1"/>
</dbReference>
<evidence type="ECO:0000256" key="1">
    <source>
        <dbReference type="SAM" id="MobiDB-lite"/>
    </source>
</evidence>
<dbReference type="PRINTS" id="PR01217">
    <property type="entry name" value="PRICHEXTENSN"/>
</dbReference>
<sequence length="239" mass="25187">MATGHILLVFTAIVAFFLLPSSSHGWRDTNCPLPSPGHGSGSGGDAGHHHHPPHHGKPPKHHHPGSPDCPPCHTPPPTPPYFPPTPPSFPPTPPYIPPPSPLPPPYSPPYVPPTPLPPPTPPYSPPYTPPYVPPTPPYTPPYVPPPSGGKTCPIDALKLNACVDLLGGLVHAVIGKEARSKCCPLVQGVADLDAALCLCTTIRARLLGINIYLPVALRLLITCGKHPPNGFTCPQPLLD</sequence>
<dbReference type="STRING" id="15368.I1H0M7"/>
<feature type="region of interest" description="Disordered" evidence="1">
    <location>
        <begin position="30"/>
        <end position="71"/>
    </location>
</feature>